<name>A0A6V8LEW6_9ACTN</name>
<organism evidence="1 2">
    <name type="scientific">Phytohabitans rumicis</name>
    <dbReference type="NCBI Taxonomy" id="1076125"/>
    <lineage>
        <taxon>Bacteria</taxon>
        <taxon>Bacillati</taxon>
        <taxon>Actinomycetota</taxon>
        <taxon>Actinomycetes</taxon>
        <taxon>Micromonosporales</taxon>
        <taxon>Micromonosporaceae</taxon>
    </lineage>
</organism>
<reference evidence="1 2" key="1">
    <citation type="submission" date="2020-03" db="EMBL/GenBank/DDBJ databases">
        <title>Whole genome shotgun sequence of Phytohabitans rumicis NBRC 108638.</title>
        <authorList>
            <person name="Komaki H."/>
            <person name="Tamura T."/>
        </authorList>
    </citation>
    <scope>NUCLEOTIDE SEQUENCE [LARGE SCALE GENOMIC DNA]</scope>
    <source>
        <strain evidence="1 2">NBRC 108638</strain>
    </source>
</reference>
<evidence type="ECO:0000313" key="1">
    <source>
        <dbReference type="EMBL" id="GFJ94210.1"/>
    </source>
</evidence>
<proteinExistence type="predicted"/>
<dbReference type="RefSeq" id="WP_218577544.1">
    <property type="nucleotide sequence ID" value="NZ_BAABJB010000018.1"/>
</dbReference>
<accession>A0A6V8LEW6</accession>
<comment type="caution">
    <text evidence="1">The sequence shown here is derived from an EMBL/GenBank/DDBJ whole genome shotgun (WGS) entry which is preliminary data.</text>
</comment>
<sequence length="245" mass="26998">MNGALMFVRYAYPPNSMGFCGPADSTGFRQYAEAGVVDGGLVRLAQAFSGAWPYLEMIAHGVGIADPLDRRVVEAYWVGNGLLDALPLGFLANTLEDRFRPRIGNRFGRLAEGLLAGGVPHHSFHVFGVYPWVGLLGDDRKADRALTVLDRCRIRWGQVTDVHGAQVTVRSRPLLWDGRTLSLGPPEPETADIAVDTPLQPGDWVSLHWNWVCDRLTSRQLRALHAYSARHVHMINHSAPLAALT</sequence>
<keyword evidence="2" id="KW-1185">Reference proteome</keyword>
<dbReference type="Pfam" id="PF19927">
    <property type="entry name" value="DUF6390"/>
    <property type="match status" value="1"/>
</dbReference>
<dbReference type="EMBL" id="BLPG01000001">
    <property type="protein sequence ID" value="GFJ94210.1"/>
    <property type="molecule type" value="Genomic_DNA"/>
</dbReference>
<reference evidence="1 2" key="2">
    <citation type="submission" date="2020-03" db="EMBL/GenBank/DDBJ databases">
        <authorList>
            <person name="Ichikawa N."/>
            <person name="Kimura A."/>
            <person name="Kitahashi Y."/>
            <person name="Uohara A."/>
        </authorList>
    </citation>
    <scope>NUCLEOTIDE SEQUENCE [LARGE SCALE GENOMIC DNA]</scope>
    <source>
        <strain evidence="1 2">NBRC 108638</strain>
    </source>
</reference>
<dbReference type="Proteomes" id="UP000482960">
    <property type="component" value="Unassembled WGS sequence"/>
</dbReference>
<dbReference type="InterPro" id="IPR045660">
    <property type="entry name" value="DUF6390"/>
</dbReference>
<dbReference type="AlphaFoldDB" id="A0A6V8LEW6"/>
<evidence type="ECO:0000313" key="2">
    <source>
        <dbReference type="Proteomes" id="UP000482960"/>
    </source>
</evidence>
<gene>
    <name evidence="1" type="ORF">Prum_078520</name>
</gene>
<protein>
    <submittedName>
        <fullName evidence="1">Uncharacterized protein</fullName>
    </submittedName>
</protein>